<dbReference type="InterPro" id="IPR012910">
    <property type="entry name" value="Plug_dom"/>
</dbReference>
<evidence type="ECO:0000256" key="3">
    <source>
        <dbReference type="ARBA" id="ARBA00022452"/>
    </source>
</evidence>
<dbReference type="SUPFAM" id="SSF56935">
    <property type="entry name" value="Porins"/>
    <property type="match status" value="1"/>
</dbReference>
<evidence type="ECO:0000256" key="8">
    <source>
        <dbReference type="ARBA" id="ARBA00023170"/>
    </source>
</evidence>
<reference evidence="15 16" key="1">
    <citation type="submission" date="2018-07" db="EMBL/GenBank/DDBJ databases">
        <title>Complete genome sequence of Flavobacterium arcticum type strain SM1502T.</title>
        <authorList>
            <person name="Li Y."/>
            <person name="Li D.-D."/>
        </authorList>
    </citation>
    <scope>NUCLEOTIDE SEQUENCE [LARGE SCALE GENOMIC DNA]</scope>
    <source>
        <strain evidence="15 16">SM1502</strain>
    </source>
</reference>
<evidence type="ECO:0000313" key="15">
    <source>
        <dbReference type="EMBL" id="AXG74857.1"/>
    </source>
</evidence>
<dbReference type="KEGG" id="fat:DVK85_11715"/>
<keyword evidence="5 12" id="KW-0732">Signal</keyword>
<keyword evidence="4 10" id="KW-0812">Transmembrane</keyword>
<keyword evidence="8 15" id="KW-0675">Receptor</keyword>
<dbReference type="NCBIfam" id="TIGR04057">
    <property type="entry name" value="SusC_RagA_signa"/>
    <property type="match status" value="1"/>
</dbReference>
<evidence type="ECO:0000256" key="5">
    <source>
        <dbReference type="ARBA" id="ARBA00022729"/>
    </source>
</evidence>
<dbReference type="SUPFAM" id="SSF49464">
    <property type="entry name" value="Carboxypeptidase regulatory domain-like"/>
    <property type="match status" value="1"/>
</dbReference>
<dbReference type="Proteomes" id="UP000253951">
    <property type="component" value="Chromosome"/>
</dbReference>
<dbReference type="GO" id="GO:0009279">
    <property type="term" value="C:cell outer membrane"/>
    <property type="evidence" value="ECO:0007669"/>
    <property type="project" value="UniProtKB-SubCell"/>
</dbReference>
<dbReference type="Gene3D" id="2.60.40.1120">
    <property type="entry name" value="Carboxypeptidase-like, regulatory domain"/>
    <property type="match status" value="1"/>
</dbReference>
<dbReference type="GO" id="GO:0015344">
    <property type="term" value="F:siderophore uptake transmembrane transporter activity"/>
    <property type="evidence" value="ECO:0007669"/>
    <property type="project" value="TreeGrafter"/>
</dbReference>
<dbReference type="InterPro" id="IPR023996">
    <property type="entry name" value="TonB-dep_OMP_SusC/RagA"/>
</dbReference>
<dbReference type="PANTHER" id="PTHR30069">
    <property type="entry name" value="TONB-DEPENDENT OUTER MEMBRANE RECEPTOR"/>
    <property type="match status" value="1"/>
</dbReference>
<sequence length="1018" mass="111095">MKSKLFLIAFMLISSFCFAQSIEVSGTVNEAATGLPMPGVNVTVKNAALNTVTDIDGNFTLSVPSGSTLVFNFIGFNNAEKVITSSESITIIMTENIQTLDEVVVIGYGSQKRRDITGAVGVVSSETIKDLKPIKIEQALQGTVSGVNVTTQSGAPGAGLDIRIRGISSNNDSSPLVLIDGYIGQLSDINFNDVENITVLKDAQAAIYGTAGANGVVLVTTKRGKKNTKLSLSYNSYIGLQETSRKLPLLNATEYALLLNESYANGGQPLPFPNVSNLGVGTNWQDEVFDTGAPIISHDINATGGGDKVTYSISASNLDQDGIVGGSKSHFDRNTFRIGMTADLLEDLKLNTNVIYTDVNRQSFNENALGSVLFNAINTPAIYSPYDENGDFTVLPTGDATMPGSNLGNEIINPLAQIDNTFNDYDYRKFSGTFGLDYEIISNLTATARIGFNTLNSNERIFNKEVSYGGKVFDNVRSSVEQKSINDNDYTFDAFINYKKSFNDTHNFEATLGTTIYKTFGEAVFATGFDVPNNSWQFADIGLTTGYSEAKTANSYKYDERRLSYFARVQYDYKGKYLLSGMLRRDSSTRFGPNNRVAYFPSVTGGWIISDESFYKANTVVNFLKLRASYGILGNDRYGDNQYVGLLDGEATYVLNGNLVNGLAIGRLPNPDLVWEKSQKFDVGLDIQLLNNKIGIVADYFIDKKKDLLITDIPVSGILGTYGPGGKNPTANAGSVENKGFELGLNYKDQIGEDFTYKLGYNVTFLHNEVTEVNNGTGFVDGGNFGLSSTATRMEAGQPIGYFYGYQMDGIFQNQAEVDAHPSQTELGAPAQPGDIRFVDVNGDGVITPDDRTNIGDPIPDATMGFNIQLNYKGFDFTGYAFASLGNDMVRNYERTLNDVNRLNYTLDRWTGEGTSNSVPRVTTSATTNNVFSSYYVEDASYLRIQNIQLGYTINPDFTKKAGISKLRLYAGVNNLYTFTKYRGYDPGASSGEPLSSGIDYGFYPVPKTYLFGLNVNF</sequence>
<keyword evidence="3 10" id="KW-1134">Transmembrane beta strand</keyword>
<dbReference type="InterPro" id="IPR000531">
    <property type="entry name" value="Beta-barrel_TonB"/>
</dbReference>
<organism evidence="15 16">
    <name type="scientific">Flavobacterium arcticum</name>
    <dbReference type="NCBI Taxonomy" id="1784713"/>
    <lineage>
        <taxon>Bacteria</taxon>
        <taxon>Pseudomonadati</taxon>
        <taxon>Bacteroidota</taxon>
        <taxon>Flavobacteriia</taxon>
        <taxon>Flavobacteriales</taxon>
        <taxon>Flavobacteriaceae</taxon>
        <taxon>Flavobacterium</taxon>
    </lineage>
</organism>
<dbReference type="Gene3D" id="2.170.130.10">
    <property type="entry name" value="TonB-dependent receptor, plug domain"/>
    <property type="match status" value="1"/>
</dbReference>
<evidence type="ECO:0000256" key="11">
    <source>
        <dbReference type="RuleBase" id="RU003357"/>
    </source>
</evidence>
<keyword evidence="7 10" id="KW-0472">Membrane</keyword>
<name>A0A345HE47_9FLAO</name>
<dbReference type="PROSITE" id="PS52016">
    <property type="entry name" value="TONB_DEPENDENT_REC_3"/>
    <property type="match status" value="1"/>
</dbReference>
<dbReference type="Pfam" id="PF13715">
    <property type="entry name" value="CarbopepD_reg_2"/>
    <property type="match status" value="1"/>
</dbReference>
<dbReference type="InterPro" id="IPR008969">
    <property type="entry name" value="CarboxyPept-like_regulatory"/>
</dbReference>
<evidence type="ECO:0000256" key="6">
    <source>
        <dbReference type="ARBA" id="ARBA00023077"/>
    </source>
</evidence>
<dbReference type="InterPro" id="IPR023997">
    <property type="entry name" value="TonB-dep_OMP_SusC/RagA_CS"/>
</dbReference>
<proteinExistence type="inferred from homology"/>
<dbReference type="EMBL" id="CP031188">
    <property type="protein sequence ID" value="AXG74857.1"/>
    <property type="molecule type" value="Genomic_DNA"/>
</dbReference>
<dbReference type="InterPro" id="IPR037066">
    <property type="entry name" value="Plug_dom_sf"/>
</dbReference>
<dbReference type="NCBIfam" id="TIGR04056">
    <property type="entry name" value="OMP_RagA_SusC"/>
    <property type="match status" value="1"/>
</dbReference>
<dbReference type="RefSeq" id="WP_114678615.1">
    <property type="nucleotide sequence ID" value="NZ_CP031188.1"/>
</dbReference>
<evidence type="ECO:0000256" key="12">
    <source>
        <dbReference type="SAM" id="SignalP"/>
    </source>
</evidence>
<dbReference type="Pfam" id="PF07715">
    <property type="entry name" value="Plug"/>
    <property type="match status" value="1"/>
</dbReference>
<dbReference type="Pfam" id="PF00593">
    <property type="entry name" value="TonB_dep_Rec_b-barrel"/>
    <property type="match status" value="1"/>
</dbReference>
<keyword evidence="16" id="KW-1185">Reference proteome</keyword>
<accession>A0A345HE47</accession>
<dbReference type="AlphaFoldDB" id="A0A345HE47"/>
<dbReference type="GO" id="GO:0044718">
    <property type="term" value="P:siderophore transmembrane transport"/>
    <property type="evidence" value="ECO:0007669"/>
    <property type="project" value="TreeGrafter"/>
</dbReference>
<feature type="domain" description="TonB-dependent receptor-like beta-barrel" evidence="13">
    <location>
        <begin position="381"/>
        <end position="776"/>
    </location>
</feature>
<comment type="similarity">
    <text evidence="10 11">Belongs to the TonB-dependent receptor family.</text>
</comment>
<keyword evidence="6 11" id="KW-0798">TonB box</keyword>
<evidence type="ECO:0000259" key="14">
    <source>
        <dbReference type="Pfam" id="PF07715"/>
    </source>
</evidence>
<evidence type="ECO:0000256" key="7">
    <source>
        <dbReference type="ARBA" id="ARBA00023136"/>
    </source>
</evidence>
<keyword evidence="2 10" id="KW-0813">Transport</keyword>
<evidence type="ECO:0000256" key="9">
    <source>
        <dbReference type="ARBA" id="ARBA00023237"/>
    </source>
</evidence>
<keyword evidence="9 10" id="KW-0998">Cell outer membrane</keyword>
<dbReference type="InterPro" id="IPR036942">
    <property type="entry name" value="Beta-barrel_TonB_sf"/>
</dbReference>
<gene>
    <name evidence="15" type="ORF">DVK85_11715</name>
</gene>
<dbReference type="InterPro" id="IPR039426">
    <property type="entry name" value="TonB-dep_rcpt-like"/>
</dbReference>
<dbReference type="PANTHER" id="PTHR30069:SF29">
    <property type="entry name" value="HEMOGLOBIN AND HEMOGLOBIN-HAPTOGLOBIN-BINDING PROTEIN 1-RELATED"/>
    <property type="match status" value="1"/>
</dbReference>
<dbReference type="Gene3D" id="2.40.170.20">
    <property type="entry name" value="TonB-dependent receptor, beta-barrel domain"/>
    <property type="match status" value="1"/>
</dbReference>
<evidence type="ECO:0000256" key="4">
    <source>
        <dbReference type="ARBA" id="ARBA00022692"/>
    </source>
</evidence>
<evidence type="ECO:0000259" key="13">
    <source>
        <dbReference type="Pfam" id="PF00593"/>
    </source>
</evidence>
<evidence type="ECO:0000256" key="10">
    <source>
        <dbReference type="PROSITE-ProRule" id="PRU01360"/>
    </source>
</evidence>
<dbReference type="OrthoDB" id="9768177at2"/>
<evidence type="ECO:0000313" key="16">
    <source>
        <dbReference type="Proteomes" id="UP000253951"/>
    </source>
</evidence>
<evidence type="ECO:0000256" key="1">
    <source>
        <dbReference type="ARBA" id="ARBA00004571"/>
    </source>
</evidence>
<evidence type="ECO:0000256" key="2">
    <source>
        <dbReference type="ARBA" id="ARBA00022448"/>
    </source>
</evidence>
<feature type="chain" id="PRO_5016675336" evidence="12">
    <location>
        <begin position="20"/>
        <end position="1018"/>
    </location>
</feature>
<feature type="domain" description="TonB-dependent receptor plug" evidence="14">
    <location>
        <begin position="113"/>
        <end position="216"/>
    </location>
</feature>
<protein>
    <submittedName>
        <fullName evidence="15">TonB-dependent receptor</fullName>
    </submittedName>
</protein>
<comment type="subcellular location">
    <subcellularLocation>
        <location evidence="1 10">Cell outer membrane</location>
        <topology evidence="1 10">Multi-pass membrane protein</topology>
    </subcellularLocation>
</comment>
<feature type="signal peptide" evidence="12">
    <location>
        <begin position="1"/>
        <end position="19"/>
    </location>
</feature>